<keyword evidence="6" id="KW-0175">Coiled coil</keyword>
<feature type="transmembrane region" description="Helical" evidence="7">
    <location>
        <begin position="28"/>
        <end position="51"/>
    </location>
</feature>
<name>A0ABR1V5L8_9PEZI</name>
<dbReference type="InterPro" id="IPR011701">
    <property type="entry name" value="MFS"/>
</dbReference>
<dbReference type="InterPro" id="IPR036259">
    <property type="entry name" value="MFS_trans_sf"/>
</dbReference>
<feature type="transmembrane region" description="Helical" evidence="7">
    <location>
        <begin position="96"/>
        <end position="114"/>
    </location>
</feature>
<organism evidence="8 9">
    <name type="scientific">Apiospora hydei</name>
    <dbReference type="NCBI Taxonomy" id="1337664"/>
    <lineage>
        <taxon>Eukaryota</taxon>
        <taxon>Fungi</taxon>
        <taxon>Dikarya</taxon>
        <taxon>Ascomycota</taxon>
        <taxon>Pezizomycotina</taxon>
        <taxon>Sordariomycetes</taxon>
        <taxon>Xylariomycetidae</taxon>
        <taxon>Amphisphaeriales</taxon>
        <taxon>Apiosporaceae</taxon>
        <taxon>Apiospora</taxon>
    </lineage>
</organism>
<feature type="transmembrane region" description="Helical" evidence="7">
    <location>
        <begin position="126"/>
        <end position="146"/>
    </location>
</feature>
<evidence type="ECO:0000256" key="1">
    <source>
        <dbReference type="ARBA" id="ARBA00004141"/>
    </source>
</evidence>
<feature type="transmembrane region" description="Helical" evidence="7">
    <location>
        <begin position="264"/>
        <end position="287"/>
    </location>
</feature>
<dbReference type="Pfam" id="PF07690">
    <property type="entry name" value="MFS_1"/>
    <property type="match status" value="1"/>
</dbReference>
<keyword evidence="9" id="KW-1185">Reference proteome</keyword>
<reference evidence="8 9" key="1">
    <citation type="submission" date="2023-01" db="EMBL/GenBank/DDBJ databases">
        <title>Analysis of 21 Apiospora genomes using comparative genomics revels a genus with tremendous synthesis potential of carbohydrate active enzymes and secondary metabolites.</title>
        <authorList>
            <person name="Sorensen T."/>
        </authorList>
    </citation>
    <scope>NUCLEOTIDE SEQUENCE [LARGE SCALE GENOMIC DNA]</scope>
    <source>
        <strain evidence="8 9">CBS 114990</strain>
    </source>
</reference>
<gene>
    <name evidence="8" type="ORF">PG997_013224</name>
</gene>
<feature type="coiled-coil region" evidence="6">
    <location>
        <begin position="566"/>
        <end position="593"/>
    </location>
</feature>
<evidence type="ECO:0000256" key="5">
    <source>
        <dbReference type="ARBA" id="ARBA00023136"/>
    </source>
</evidence>
<accession>A0ABR1V5L8</accession>
<dbReference type="GeneID" id="92050598"/>
<comment type="subcellular location">
    <subcellularLocation>
        <location evidence="1">Membrane</location>
        <topology evidence="1">Multi-pass membrane protein</topology>
    </subcellularLocation>
</comment>
<feature type="transmembrane region" description="Helical" evidence="7">
    <location>
        <begin position="340"/>
        <end position="360"/>
    </location>
</feature>
<comment type="caution">
    <text evidence="8">The sequence shown here is derived from an EMBL/GenBank/DDBJ whole genome shotgun (WGS) entry which is preliminary data.</text>
</comment>
<evidence type="ECO:0000256" key="6">
    <source>
        <dbReference type="SAM" id="Coils"/>
    </source>
</evidence>
<keyword evidence="2" id="KW-0813">Transport</keyword>
<dbReference type="Gene3D" id="1.20.1720.10">
    <property type="entry name" value="Multidrug resistance protein D"/>
    <property type="match status" value="1"/>
</dbReference>
<feature type="transmembrane region" description="Helical" evidence="7">
    <location>
        <begin position="408"/>
        <end position="432"/>
    </location>
</feature>
<proteinExistence type="predicted"/>
<dbReference type="RefSeq" id="XP_066663230.1">
    <property type="nucleotide sequence ID" value="XM_066817538.1"/>
</dbReference>
<dbReference type="Proteomes" id="UP001433268">
    <property type="component" value="Unassembled WGS sequence"/>
</dbReference>
<evidence type="ECO:0000256" key="2">
    <source>
        <dbReference type="ARBA" id="ARBA00022448"/>
    </source>
</evidence>
<dbReference type="Gene3D" id="1.20.1250.20">
    <property type="entry name" value="MFS general substrate transporter like domains"/>
    <property type="match status" value="1"/>
</dbReference>
<feature type="transmembrane region" description="Helical" evidence="7">
    <location>
        <begin position="63"/>
        <end position="84"/>
    </location>
</feature>
<feature type="transmembrane region" description="Helical" evidence="7">
    <location>
        <begin position="299"/>
        <end position="319"/>
    </location>
</feature>
<feature type="transmembrane region" description="Helical" evidence="7">
    <location>
        <begin position="366"/>
        <end position="387"/>
    </location>
</feature>
<keyword evidence="4 7" id="KW-1133">Transmembrane helix</keyword>
<dbReference type="PANTHER" id="PTHR23502:SF51">
    <property type="entry name" value="QUINIDINE RESISTANCE PROTEIN 1-RELATED"/>
    <property type="match status" value="1"/>
</dbReference>
<evidence type="ECO:0000256" key="3">
    <source>
        <dbReference type="ARBA" id="ARBA00022692"/>
    </source>
</evidence>
<dbReference type="SUPFAM" id="SSF103473">
    <property type="entry name" value="MFS general substrate transporter"/>
    <property type="match status" value="1"/>
</dbReference>
<protein>
    <submittedName>
        <fullName evidence="8">Uncharacterized protein</fullName>
    </submittedName>
</protein>
<evidence type="ECO:0000313" key="9">
    <source>
        <dbReference type="Proteomes" id="UP001433268"/>
    </source>
</evidence>
<keyword evidence="5 7" id="KW-0472">Membrane</keyword>
<dbReference type="EMBL" id="JAQQWN010000009">
    <property type="protein sequence ID" value="KAK8066477.1"/>
    <property type="molecule type" value="Genomic_DNA"/>
</dbReference>
<keyword evidence="3 7" id="KW-0812">Transmembrane</keyword>
<sequence>MENQENHRDDDREQVHVPYSTFSYAEKWCIVSVVSFAACFSTVSSFIYYPALHLLSESLSVPVYKINLTITSYMAVATIAPTLVGDAADVLGRRPVYVLVLTIYIVSNVAIALAKTYPALLGLRVLQALAISGTFSVAYGVITDIASPAERERNFSNTLQNHNRTECWPYPWRGFDVCCRLDVDILVSGHSIRYVPGIGGISSPRHIAEDRWEWVDTPPKHLRLPIPTMMRHWKEDGCDTATAWEVPNPLKSLRILVRKDNATVVLACGILYVIYTCVNASLSVLFIDIYGLNQWQTGLIYLPFGLGGTVSTFFSGPLLDNAYRFWRRLGQFPIEKARLGVIWAPMTLTTVSVVAFGWVLQLRKHIALPLALQFVAGLSMQLDFSIYNTLLVDKNHRTPAAAQASSNIVRCTLAAIVIAFMEDMFGAMGIGWTVTFLGESEKVEDGSRKNDRLFTMRDQHDHHNNDSPVRIKSEEHALGGLHDVRPDDRLTKKIDNLVTSPANDAGNPHEGDISNVLERQAAHQARMNEYRETHEAILNVTSNQYENETEYMQNQHDEILRLHGDVHRLQGRNRELEAQKVSLKDMISEMRRTADETVQLLKSNLSASEESEDAARKQCVELESAYNLALLELEAYKQSKPSFEVDDSTIAGKWTQLDNAIVEISSEYFRAHLQMDSFSHIQKTLYHSIYGNAEDHIENRTLAPFFFRAVIWHVIIEDVFLDSFSIFGKGAQEVAKCVRNNMSRNIVENLTSKLPQKHLTTRDRGIFRAQLVVISQRAAELASIFAQSKATYRILRRGPDSPAVRFNEEAMEMTNQLREGNTCYLGNGINDVMRSQSRQQFDVSNIIEGTAGRMLSTGRCIYGTFLFYVVESVRKRAGHQDSDQEALGMTTAEFKLGLITPGLVGHQWYDFGPSEGRSHICCQPDDFPNFAVQLQCIAARGKPHHDVLDFGRYHIDNRLVDVVAFVDQSCGVNAPALKLELADFARLPQGVPHVVEVVAHLPSPHETEVDKELVADEPPDQRLVDGKLGIEDLELKLLPRRLFLQLLVLALTILNLSARHLHHFPVAVGARMHRLWRGAGCSRWPLYRLSEVVDLALQRLYLPQLADFGFQSLDSLGSILAGLVPVLFDILDDLLVRLLDAGRLAVFCEVLQLANAGIPLGEGGLGTGQLGCHVGIHLQCHTCHVLVRSGTAMNAVVGVERRFEIWRRLR</sequence>
<dbReference type="PANTHER" id="PTHR23502">
    <property type="entry name" value="MAJOR FACILITATOR SUPERFAMILY"/>
    <property type="match status" value="1"/>
</dbReference>
<evidence type="ECO:0000256" key="7">
    <source>
        <dbReference type="SAM" id="Phobius"/>
    </source>
</evidence>
<evidence type="ECO:0000313" key="8">
    <source>
        <dbReference type="EMBL" id="KAK8066477.1"/>
    </source>
</evidence>
<evidence type="ECO:0000256" key="4">
    <source>
        <dbReference type="ARBA" id="ARBA00022989"/>
    </source>
</evidence>